<dbReference type="InterPro" id="IPR000014">
    <property type="entry name" value="PAS"/>
</dbReference>
<dbReference type="SUPFAM" id="SSF55785">
    <property type="entry name" value="PYP-like sensor domain (PAS domain)"/>
    <property type="match status" value="1"/>
</dbReference>
<dbReference type="Pfam" id="PF00990">
    <property type="entry name" value="GGDEF"/>
    <property type="match status" value="1"/>
</dbReference>
<evidence type="ECO:0000313" key="4">
    <source>
        <dbReference type="Proteomes" id="UP000736583"/>
    </source>
</evidence>
<dbReference type="Pfam" id="PF13487">
    <property type="entry name" value="HD_5"/>
    <property type="match status" value="1"/>
</dbReference>
<keyword evidence="4" id="KW-1185">Reference proteome</keyword>
<evidence type="ECO:0000259" key="1">
    <source>
        <dbReference type="PROSITE" id="PS50887"/>
    </source>
</evidence>
<dbReference type="InterPro" id="IPR029787">
    <property type="entry name" value="Nucleotide_cyclase"/>
</dbReference>
<name>A0ABS6F0Y7_9CLOT</name>
<keyword evidence="3" id="KW-0548">Nucleotidyltransferase</keyword>
<dbReference type="InterPro" id="IPR052020">
    <property type="entry name" value="Cyclic_di-GMP/3'3'-cGAMP_PDE"/>
</dbReference>
<reference evidence="3 4" key="1">
    <citation type="submission" date="2021-06" db="EMBL/GenBank/DDBJ databases">
        <authorList>
            <person name="Sun Q."/>
            <person name="Li D."/>
        </authorList>
    </citation>
    <scope>NUCLEOTIDE SEQUENCE [LARGE SCALE GENOMIC DNA]</scope>
    <source>
        <strain evidence="3 4">MSJ-4</strain>
    </source>
</reference>
<dbReference type="Gene3D" id="3.30.70.270">
    <property type="match status" value="1"/>
</dbReference>
<keyword evidence="3" id="KW-0808">Transferase</keyword>
<dbReference type="CDD" id="cd00077">
    <property type="entry name" value="HDc"/>
    <property type="match status" value="1"/>
</dbReference>
<accession>A0ABS6F0Y7</accession>
<dbReference type="SMART" id="SM00471">
    <property type="entry name" value="HDc"/>
    <property type="match status" value="1"/>
</dbReference>
<comment type="caution">
    <text evidence="3">The sequence shown here is derived from an EMBL/GenBank/DDBJ whole genome shotgun (WGS) entry which is preliminary data.</text>
</comment>
<dbReference type="GO" id="GO:0052621">
    <property type="term" value="F:diguanylate cyclase activity"/>
    <property type="evidence" value="ECO:0007669"/>
    <property type="project" value="UniProtKB-EC"/>
</dbReference>
<dbReference type="PROSITE" id="PS50887">
    <property type="entry name" value="GGDEF"/>
    <property type="match status" value="1"/>
</dbReference>
<dbReference type="PANTHER" id="PTHR45228">
    <property type="entry name" value="CYCLIC DI-GMP PHOSPHODIESTERASE TM_0186-RELATED"/>
    <property type="match status" value="1"/>
</dbReference>
<dbReference type="Pfam" id="PF13426">
    <property type="entry name" value="PAS_9"/>
    <property type="match status" value="1"/>
</dbReference>
<dbReference type="InterPro" id="IPR037522">
    <property type="entry name" value="HD_GYP_dom"/>
</dbReference>
<feature type="domain" description="HD-GYP" evidence="2">
    <location>
        <begin position="284"/>
        <end position="479"/>
    </location>
</feature>
<dbReference type="CDD" id="cd00130">
    <property type="entry name" value="PAS"/>
    <property type="match status" value="1"/>
</dbReference>
<dbReference type="PROSITE" id="PS51832">
    <property type="entry name" value="HD_GYP"/>
    <property type="match status" value="1"/>
</dbReference>
<dbReference type="InterPro" id="IPR003607">
    <property type="entry name" value="HD/PDEase_dom"/>
</dbReference>
<evidence type="ECO:0000313" key="3">
    <source>
        <dbReference type="EMBL" id="MBU5592154.1"/>
    </source>
</evidence>
<dbReference type="EC" id="2.7.7.65" evidence="3"/>
<feature type="domain" description="GGDEF" evidence="1">
    <location>
        <begin position="162"/>
        <end position="295"/>
    </location>
</feature>
<sequence length="482" mass="55711">MSKEYLMNKVKDIIILTDNNGNILDINKQALNIGKYKKEQLVNSKVKYLFSKDFKEPSKVKKKDNANHSDKKDNICFITMEGEIIPVEIDISPIKNSFDESLGNVIVAQDMRIVKMLQQEALENKRSRDRLYYLSYHDSLTGLYNRGYFEDYMVNFDREKYPLCGFIICDMDNLKLVNDTLGHQEGDEIIIQCAKAINESIISEGIVARIGGDEFAVLIQCVDREEFDSNYYNIKTSIDKYNEGMPKIPISMSIGTACDDRNFLPIDLFKEADDNMYRNKLKQSYETKKVMVNSIKRALISRDYVDGGHVDRIKFICEEMGKQMNLSRQQIKNLRLLSKYHDIGKVGVPESILYKPDKLSYNELVEVRRHCEIGYRISKTTPKLQVISELILKHHERWDGNGYPLGLKREEIPIECRIMAVADAYDVMTSGRPYKVAKSHEEALKEILDESGKQFDPSVVDVFKNIFCEKLFIEKEHSIICS</sequence>
<dbReference type="NCBIfam" id="TIGR00254">
    <property type="entry name" value="GGDEF"/>
    <property type="match status" value="1"/>
</dbReference>
<evidence type="ECO:0000259" key="2">
    <source>
        <dbReference type="PROSITE" id="PS51832"/>
    </source>
</evidence>
<proteinExistence type="predicted"/>
<dbReference type="SUPFAM" id="SSF55073">
    <property type="entry name" value="Nucleotide cyclase"/>
    <property type="match status" value="1"/>
</dbReference>
<dbReference type="NCBIfam" id="TIGR00229">
    <property type="entry name" value="sensory_box"/>
    <property type="match status" value="1"/>
</dbReference>
<dbReference type="SMART" id="SM00267">
    <property type="entry name" value="GGDEF"/>
    <property type="match status" value="1"/>
</dbReference>
<dbReference type="InterPro" id="IPR000160">
    <property type="entry name" value="GGDEF_dom"/>
</dbReference>
<dbReference type="Gene3D" id="3.30.450.20">
    <property type="entry name" value="PAS domain"/>
    <property type="match status" value="1"/>
</dbReference>
<dbReference type="Gene3D" id="1.10.3210.10">
    <property type="entry name" value="Hypothetical protein af1432"/>
    <property type="match status" value="1"/>
</dbReference>
<dbReference type="Proteomes" id="UP000736583">
    <property type="component" value="Unassembled WGS sequence"/>
</dbReference>
<organism evidence="3 4">
    <name type="scientific">Clostridium simiarum</name>
    <dbReference type="NCBI Taxonomy" id="2841506"/>
    <lineage>
        <taxon>Bacteria</taxon>
        <taxon>Bacillati</taxon>
        <taxon>Bacillota</taxon>
        <taxon>Clostridia</taxon>
        <taxon>Eubacteriales</taxon>
        <taxon>Clostridiaceae</taxon>
        <taxon>Clostridium</taxon>
    </lineage>
</organism>
<dbReference type="PANTHER" id="PTHR45228:SF1">
    <property type="entry name" value="CYCLIC DI-GMP PHOSPHODIESTERASE TM_0186"/>
    <property type="match status" value="1"/>
</dbReference>
<dbReference type="InterPro" id="IPR035965">
    <property type="entry name" value="PAS-like_dom_sf"/>
</dbReference>
<dbReference type="CDD" id="cd01949">
    <property type="entry name" value="GGDEF"/>
    <property type="match status" value="1"/>
</dbReference>
<dbReference type="SUPFAM" id="SSF109604">
    <property type="entry name" value="HD-domain/PDEase-like"/>
    <property type="match status" value="1"/>
</dbReference>
<protein>
    <submittedName>
        <fullName evidence="3">Diguanylate cyclase</fullName>
        <ecNumber evidence="3">2.7.7.65</ecNumber>
    </submittedName>
</protein>
<gene>
    <name evidence="3" type="ORF">KQI89_10315</name>
</gene>
<dbReference type="InterPro" id="IPR043128">
    <property type="entry name" value="Rev_trsase/Diguanyl_cyclase"/>
</dbReference>
<dbReference type="EMBL" id="JAHLQL010000003">
    <property type="protein sequence ID" value="MBU5592154.1"/>
    <property type="molecule type" value="Genomic_DNA"/>
</dbReference>